<dbReference type="Proteomes" id="UP000761264">
    <property type="component" value="Unassembled WGS sequence"/>
</dbReference>
<dbReference type="EMBL" id="JAAQPH010000002">
    <property type="protein sequence ID" value="NIA67569.1"/>
    <property type="molecule type" value="Genomic_DNA"/>
</dbReference>
<sequence length="83" mass="8921">MPKKDLQFLQDFGIFHETKGVFALPQQPAPPSGAGGLFCARISGFPSTLVTIRPDLALAAGLRDNDFRPLLQGAALCKPERAQ</sequence>
<protein>
    <submittedName>
        <fullName evidence="1">Uncharacterized protein</fullName>
    </submittedName>
</protein>
<dbReference type="RefSeq" id="WP_167221259.1">
    <property type="nucleotide sequence ID" value="NZ_JAAQPH010000002.1"/>
</dbReference>
<proteinExistence type="predicted"/>
<accession>A0A967C362</accession>
<comment type="caution">
    <text evidence="1">The sequence shown here is derived from an EMBL/GenBank/DDBJ whole genome shotgun (WGS) entry which is preliminary data.</text>
</comment>
<organism evidence="1 2">
    <name type="scientific">Pelagibius litoralis</name>
    <dbReference type="NCBI Taxonomy" id="374515"/>
    <lineage>
        <taxon>Bacteria</taxon>
        <taxon>Pseudomonadati</taxon>
        <taxon>Pseudomonadota</taxon>
        <taxon>Alphaproteobacteria</taxon>
        <taxon>Rhodospirillales</taxon>
        <taxon>Rhodovibrionaceae</taxon>
        <taxon>Pelagibius</taxon>
    </lineage>
</organism>
<keyword evidence="2" id="KW-1185">Reference proteome</keyword>
<dbReference type="AlphaFoldDB" id="A0A967C362"/>
<name>A0A967C362_9PROT</name>
<evidence type="ECO:0000313" key="1">
    <source>
        <dbReference type="EMBL" id="NIA67569.1"/>
    </source>
</evidence>
<reference evidence="1" key="1">
    <citation type="submission" date="2020-03" db="EMBL/GenBank/DDBJ databases">
        <title>Genome of Pelagibius litoralis DSM 21314T.</title>
        <authorList>
            <person name="Wang G."/>
        </authorList>
    </citation>
    <scope>NUCLEOTIDE SEQUENCE</scope>
    <source>
        <strain evidence="1">DSM 21314</strain>
    </source>
</reference>
<gene>
    <name evidence="1" type="ORF">HBA54_03100</name>
</gene>
<evidence type="ECO:0000313" key="2">
    <source>
        <dbReference type="Proteomes" id="UP000761264"/>
    </source>
</evidence>